<evidence type="ECO:0000313" key="4">
    <source>
        <dbReference type="Proteomes" id="UP000267268"/>
    </source>
</evidence>
<feature type="transmembrane region" description="Helical" evidence="1">
    <location>
        <begin position="274"/>
        <end position="294"/>
    </location>
</feature>
<keyword evidence="1" id="KW-0812">Transmembrane</keyword>
<dbReference type="Pfam" id="PF19830">
    <property type="entry name" value="DUF6311"/>
    <property type="match status" value="1"/>
</dbReference>
<sequence>MSTEIDALKNYFFYVWIVRYGPETKLLANNYPFGESILYTDSMPIISSILYYFLKIINIKSVYSIGILHYILFSLYGFSYSITYKILNQLRGNKHWVNVFASILITLILPSNSRISLHFGLFFLLILIPLLIYCLIKVEKGNSFILTLLLPIILFGFLIHSYSGFFLGYISILFFIIKLIIVKPKKRNLIGLLLTIAVILFYLLLLKNNDQNLWRSSHPLFMYDFRLSVKQILFPFYDSNYHSYYRVVLNYWFWISVFLCLLKFKSINIKNNKNLITFFIIGFLSIMYGTSIFLRFEFLYKVFPILEQVRSLERFGWVANYLLSISIFIILSKIYNSRIIILIITLGILESFLFHTDIQKDFTYTSNPYTKETVEGSLNINCIFPIYSNKNDCNKKILQDTYSLAYYLKTPTIHNYLSRRSDEEKNIHDQFILPSVSNKSIQKYYPINDRILLHGNIENLNFPKNFINGIKTIRVSSNYFQDNIIQKDTLIKYSKKNYVDSIFNIKNLGTQKILNIKTHSLKLNTTYSLMIWNYNYHQDSLILNKLELYQGQKLIGSQKNFTSYSIMDNHWGGLKINFKLLNNKPLHLNVKSIRRNYIFLYNYIFDIPTELRARKQPLIFKNIMIFEKDSLDKLLKLKND</sequence>
<feature type="transmembrane region" description="Helical" evidence="1">
    <location>
        <begin position="61"/>
        <end position="83"/>
    </location>
</feature>
<feature type="domain" description="DUF6311" evidence="2">
    <location>
        <begin position="30"/>
        <end position="206"/>
    </location>
</feature>
<feature type="transmembrane region" description="Helical" evidence="1">
    <location>
        <begin position="144"/>
        <end position="177"/>
    </location>
</feature>
<dbReference type="RefSeq" id="WP_126615961.1">
    <property type="nucleotide sequence ID" value="NZ_CP034562.1"/>
</dbReference>
<accession>A0A3S9P5D2</accession>
<feature type="transmembrane region" description="Helical" evidence="1">
    <location>
        <begin position="36"/>
        <end position="54"/>
    </location>
</feature>
<dbReference type="AlphaFoldDB" id="A0A3S9P5D2"/>
<keyword evidence="4" id="KW-1185">Reference proteome</keyword>
<keyword evidence="1" id="KW-1133">Transmembrane helix</keyword>
<name>A0A3S9P5D2_9BACT</name>
<dbReference type="InterPro" id="IPR046278">
    <property type="entry name" value="DUF6311"/>
</dbReference>
<dbReference type="Proteomes" id="UP000267268">
    <property type="component" value="Chromosome 1"/>
</dbReference>
<organism evidence="3 4">
    <name type="scientific">Flammeovirga pectinis</name>
    <dbReference type="NCBI Taxonomy" id="2494373"/>
    <lineage>
        <taxon>Bacteria</taxon>
        <taxon>Pseudomonadati</taxon>
        <taxon>Bacteroidota</taxon>
        <taxon>Cytophagia</taxon>
        <taxon>Cytophagales</taxon>
        <taxon>Flammeovirgaceae</taxon>
        <taxon>Flammeovirga</taxon>
    </lineage>
</organism>
<reference evidence="3 4" key="1">
    <citation type="submission" date="2018-12" db="EMBL/GenBank/DDBJ databases">
        <title>Flammeovirga pectinis sp. nov., isolated from the gut of the Korean scallop, Patinopecten yessoensis.</title>
        <authorList>
            <person name="Bae J.-W."/>
            <person name="Jeong Y.-S."/>
            <person name="Kang W."/>
        </authorList>
    </citation>
    <scope>NUCLEOTIDE SEQUENCE [LARGE SCALE GENOMIC DNA]</scope>
    <source>
        <strain evidence="3 4">L12M1</strain>
    </source>
</reference>
<feature type="transmembrane region" description="Helical" evidence="1">
    <location>
        <begin position="243"/>
        <end position="262"/>
    </location>
</feature>
<evidence type="ECO:0000259" key="2">
    <source>
        <dbReference type="Pfam" id="PF19830"/>
    </source>
</evidence>
<feature type="transmembrane region" description="Helical" evidence="1">
    <location>
        <begin position="314"/>
        <end position="332"/>
    </location>
</feature>
<dbReference type="OrthoDB" id="976311at2"/>
<gene>
    <name evidence="3" type="ORF">EI427_14710</name>
</gene>
<evidence type="ECO:0000256" key="1">
    <source>
        <dbReference type="SAM" id="Phobius"/>
    </source>
</evidence>
<evidence type="ECO:0000313" key="3">
    <source>
        <dbReference type="EMBL" id="AZQ63436.1"/>
    </source>
</evidence>
<dbReference type="KEGG" id="fll:EI427_14710"/>
<feature type="transmembrane region" description="Helical" evidence="1">
    <location>
        <begin position="189"/>
        <end position="206"/>
    </location>
</feature>
<feature type="transmembrane region" description="Helical" evidence="1">
    <location>
        <begin position="119"/>
        <end position="138"/>
    </location>
</feature>
<protein>
    <recommendedName>
        <fullName evidence="2">DUF6311 domain-containing protein</fullName>
    </recommendedName>
</protein>
<dbReference type="EMBL" id="CP034562">
    <property type="protein sequence ID" value="AZQ63436.1"/>
    <property type="molecule type" value="Genomic_DNA"/>
</dbReference>
<proteinExistence type="predicted"/>
<keyword evidence="1" id="KW-0472">Membrane</keyword>
<feature type="transmembrane region" description="Helical" evidence="1">
    <location>
        <begin position="339"/>
        <end position="356"/>
    </location>
</feature>